<accession>A0A5J5G229</accession>
<keyword evidence="8" id="KW-1185">Reference proteome</keyword>
<protein>
    <submittedName>
        <fullName evidence="7">YnfA family protein</fullName>
    </submittedName>
</protein>
<reference evidence="7 8" key="1">
    <citation type="submission" date="2019-09" db="EMBL/GenBank/DDBJ databases">
        <title>Bacillus ochoae sp. nov., Paenibacillus whitsoniae sp. nov., Paenibacillus spiritus sp. nov. Isolated from the Mars Exploration Rover during spacecraft assembly.</title>
        <authorList>
            <person name="Seuylemezian A."/>
            <person name="Vaishampayan P."/>
        </authorList>
    </citation>
    <scope>NUCLEOTIDE SEQUENCE [LARGE SCALE GENOMIC DNA]</scope>
    <source>
        <strain evidence="7 8">MER_111</strain>
    </source>
</reference>
<evidence type="ECO:0000313" key="7">
    <source>
        <dbReference type="EMBL" id="KAA9000967.1"/>
    </source>
</evidence>
<evidence type="ECO:0000256" key="4">
    <source>
        <dbReference type="ARBA" id="ARBA00022989"/>
    </source>
</evidence>
<organism evidence="7 8">
    <name type="scientific">Paenibacillus spiritus</name>
    <dbReference type="NCBI Taxonomy" id="2496557"/>
    <lineage>
        <taxon>Bacteria</taxon>
        <taxon>Bacillati</taxon>
        <taxon>Bacillota</taxon>
        <taxon>Bacilli</taxon>
        <taxon>Bacillales</taxon>
        <taxon>Paenibacillaceae</taxon>
        <taxon>Paenibacillus</taxon>
    </lineage>
</organism>
<comment type="subcellular location">
    <subcellularLocation>
        <location evidence="6">Cell membrane</location>
        <topology evidence="6">Multi-pass membrane protein</topology>
    </subcellularLocation>
    <subcellularLocation>
        <location evidence="1">Endomembrane system</location>
        <topology evidence="1">Multi-pass membrane protein</topology>
    </subcellularLocation>
</comment>
<comment type="caution">
    <text evidence="7">The sequence shown here is derived from an EMBL/GenBank/DDBJ whole genome shotgun (WGS) entry which is preliminary data.</text>
</comment>
<comment type="similarity">
    <text evidence="6">Belongs to the UPF0060 family.</text>
</comment>
<feature type="transmembrane region" description="Helical" evidence="6">
    <location>
        <begin position="20"/>
        <end position="41"/>
    </location>
</feature>
<feature type="transmembrane region" description="Helical" evidence="6">
    <location>
        <begin position="75"/>
        <end position="93"/>
    </location>
</feature>
<keyword evidence="2 6" id="KW-1003">Cell membrane</keyword>
<dbReference type="SUPFAM" id="SSF103481">
    <property type="entry name" value="Multidrug resistance efflux transporter EmrE"/>
    <property type="match status" value="1"/>
</dbReference>
<proteinExistence type="inferred from homology"/>
<feature type="transmembrane region" description="Helical" evidence="6">
    <location>
        <begin position="105"/>
        <end position="121"/>
    </location>
</feature>
<dbReference type="PANTHER" id="PTHR36116:SF1">
    <property type="entry name" value="UPF0060 MEMBRANE PROTEIN YNFA"/>
    <property type="match status" value="1"/>
</dbReference>
<keyword evidence="4 6" id="KW-1133">Transmembrane helix</keyword>
<evidence type="ECO:0000256" key="3">
    <source>
        <dbReference type="ARBA" id="ARBA00022692"/>
    </source>
</evidence>
<evidence type="ECO:0000256" key="5">
    <source>
        <dbReference type="ARBA" id="ARBA00023136"/>
    </source>
</evidence>
<sequence>MTGSAKRGNRCQEGRRGVTIVLFVLAGLAEIGGGYLVWLWLREGRPLWMGAAGGLILVLYGVIPTLQSFPSFGRVYAAYGGVFIVLAVLWGWLVDRKTPDFYDGVGAAICLIGVSVMLWAPRG</sequence>
<dbReference type="GO" id="GO:0005886">
    <property type="term" value="C:plasma membrane"/>
    <property type="evidence" value="ECO:0007669"/>
    <property type="project" value="UniProtKB-SubCell"/>
</dbReference>
<feature type="transmembrane region" description="Helical" evidence="6">
    <location>
        <begin position="47"/>
        <end position="63"/>
    </location>
</feature>
<keyword evidence="5 6" id="KW-0472">Membrane</keyword>
<name>A0A5J5G229_9BACL</name>
<keyword evidence="3 6" id="KW-0812">Transmembrane</keyword>
<dbReference type="Pfam" id="PF02694">
    <property type="entry name" value="UPF0060"/>
    <property type="match status" value="1"/>
</dbReference>
<dbReference type="OrthoDB" id="123240at2"/>
<dbReference type="InterPro" id="IPR037185">
    <property type="entry name" value="EmrE-like"/>
</dbReference>
<dbReference type="Proteomes" id="UP000367750">
    <property type="component" value="Unassembled WGS sequence"/>
</dbReference>
<gene>
    <name evidence="7" type="ORF">F4V43_14055</name>
</gene>
<evidence type="ECO:0000256" key="1">
    <source>
        <dbReference type="ARBA" id="ARBA00004127"/>
    </source>
</evidence>
<dbReference type="HAMAP" id="MF_00010">
    <property type="entry name" value="UPF0060"/>
    <property type="match status" value="1"/>
</dbReference>
<evidence type="ECO:0000256" key="6">
    <source>
        <dbReference type="HAMAP-Rule" id="MF_00010"/>
    </source>
</evidence>
<dbReference type="NCBIfam" id="NF002586">
    <property type="entry name" value="PRK02237.1"/>
    <property type="match status" value="1"/>
</dbReference>
<dbReference type="PANTHER" id="PTHR36116">
    <property type="entry name" value="UPF0060 MEMBRANE PROTEIN YNFA"/>
    <property type="match status" value="1"/>
</dbReference>
<dbReference type="InterPro" id="IPR003844">
    <property type="entry name" value="UPF0060"/>
</dbReference>
<dbReference type="EMBL" id="VYKK01000020">
    <property type="protein sequence ID" value="KAA9000967.1"/>
    <property type="molecule type" value="Genomic_DNA"/>
</dbReference>
<dbReference type="AlphaFoldDB" id="A0A5J5G229"/>
<evidence type="ECO:0000313" key="8">
    <source>
        <dbReference type="Proteomes" id="UP000367750"/>
    </source>
</evidence>
<evidence type="ECO:0000256" key="2">
    <source>
        <dbReference type="ARBA" id="ARBA00022475"/>
    </source>
</evidence>